<dbReference type="PANTHER" id="PTHR46179">
    <property type="entry name" value="ZINC FINGER PROTEIN"/>
    <property type="match status" value="1"/>
</dbReference>
<evidence type="ECO:0000256" key="8">
    <source>
        <dbReference type="PROSITE-ProRule" id="PRU00042"/>
    </source>
</evidence>
<dbReference type="SMART" id="SM00355">
    <property type="entry name" value="ZnF_C2H2"/>
    <property type="match status" value="7"/>
</dbReference>
<dbReference type="GO" id="GO:0005634">
    <property type="term" value="C:nucleus"/>
    <property type="evidence" value="ECO:0007669"/>
    <property type="project" value="UniProtKB-SubCell"/>
</dbReference>
<dbReference type="GO" id="GO:0008270">
    <property type="term" value="F:zinc ion binding"/>
    <property type="evidence" value="ECO:0007669"/>
    <property type="project" value="UniProtKB-KW"/>
</dbReference>
<dbReference type="PANTHER" id="PTHR46179:SF13">
    <property type="entry name" value="C2H2-TYPE DOMAIN-CONTAINING PROTEIN"/>
    <property type="match status" value="1"/>
</dbReference>
<feature type="domain" description="C2H2-type" evidence="9">
    <location>
        <begin position="120"/>
        <end position="149"/>
    </location>
</feature>
<name>A0ABD1VEN0_9LAMI</name>
<gene>
    <name evidence="10" type="ORF">Adt_08271</name>
</gene>
<protein>
    <submittedName>
        <fullName evidence="10">Transcription factor IIIA</fullName>
    </submittedName>
</protein>
<dbReference type="SUPFAM" id="SSF57667">
    <property type="entry name" value="beta-beta-alpha zinc fingers"/>
    <property type="match status" value="3"/>
</dbReference>
<dbReference type="Proteomes" id="UP001604336">
    <property type="component" value="Unassembled WGS sequence"/>
</dbReference>
<evidence type="ECO:0000259" key="9">
    <source>
        <dbReference type="PROSITE" id="PS50157"/>
    </source>
</evidence>
<dbReference type="PROSITE" id="PS00028">
    <property type="entry name" value="ZINC_FINGER_C2H2_1"/>
    <property type="match status" value="6"/>
</dbReference>
<dbReference type="InterPro" id="IPR051061">
    <property type="entry name" value="Zinc_finger_trans_reg"/>
</dbReference>
<proteinExistence type="predicted"/>
<evidence type="ECO:0000256" key="4">
    <source>
        <dbReference type="ARBA" id="ARBA00022833"/>
    </source>
</evidence>
<evidence type="ECO:0000256" key="1">
    <source>
        <dbReference type="ARBA" id="ARBA00004123"/>
    </source>
</evidence>
<dbReference type="InterPro" id="IPR036236">
    <property type="entry name" value="Znf_C2H2_sf"/>
</dbReference>
<feature type="domain" description="C2H2-type" evidence="9">
    <location>
        <begin position="52"/>
        <end position="81"/>
    </location>
</feature>
<evidence type="ECO:0000313" key="11">
    <source>
        <dbReference type="Proteomes" id="UP001604336"/>
    </source>
</evidence>
<keyword evidence="2" id="KW-0479">Metal-binding</keyword>
<dbReference type="PROSITE" id="PS50157">
    <property type="entry name" value="ZINC_FINGER_C2H2_2"/>
    <property type="match status" value="4"/>
</dbReference>
<keyword evidence="3 8" id="KW-0863">Zinc-finger</keyword>
<evidence type="ECO:0000256" key="6">
    <source>
        <dbReference type="ARBA" id="ARBA00023163"/>
    </source>
</evidence>
<evidence type="ECO:0000256" key="7">
    <source>
        <dbReference type="ARBA" id="ARBA00023242"/>
    </source>
</evidence>
<dbReference type="AlphaFoldDB" id="A0ABD1VEN0"/>
<keyword evidence="11" id="KW-1185">Reference proteome</keyword>
<feature type="domain" description="C2H2-type" evidence="9">
    <location>
        <begin position="210"/>
        <end position="240"/>
    </location>
</feature>
<dbReference type="EMBL" id="JBFOLK010000002">
    <property type="protein sequence ID" value="KAL2534920.1"/>
    <property type="molecule type" value="Genomic_DNA"/>
</dbReference>
<dbReference type="InterPro" id="IPR013087">
    <property type="entry name" value="Znf_C2H2_type"/>
</dbReference>
<evidence type="ECO:0000313" key="10">
    <source>
        <dbReference type="EMBL" id="KAL2534920.1"/>
    </source>
</evidence>
<keyword evidence="6" id="KW-0804">Transcription</keyword>
<sequence>MLGVKHWIPQKRTPKCKRQRQYLEWISTRWGTTCEAPSSEPQSRWYCFERPFTCPVDDCHSCYRRKDHLARHLLQHQGKLFECPMEDCKHRFAFQGNMKRHMKEFHDESVSVDVEHSKEYICPEIGCGKVFKFPSKLRKHEDSHIKLDAVEAFCSEPGCMKYFTNKLCLKEHLFSCHRYIACEICGTKQLKKNMKRHLRTHEAGISLEKIKCSFDGCVHTFSNRSNLKQHIKAVHLELKPFTCGIPGCGMKFAFKHVRDNHEKSGCHIYTQGNFEESDEQFRLRSRGGRKRKYPRY</sequence>
<accession>A0ABD1VEN0</accession>
<evidence type="ECO:0000256" key="2">
    <source>
        <dbReference type="ARBA" id="ARBA00022723"/>
    </source>
</evidence>
<feature type="domain" description="C2H2-type" evidence="9">
    <location>
        <begin position="81"/>
        <end position="111"/>
    </location>
</feature>
<keyword evidence="7" id="KW-0539">Nucleus</keyword>
<reference evidence="11" key="1">
    <citation type="submission" date="2024-07" db="EMBL/GenBank/DDBJ databases">
        <title>Two chromosome-level genome assemblies of Korean endemic species Abeliophyllum distichum and Forsythia ovata (Oleaceae).</title>
        <authorList>
            <person name="Jang H."/>
        </authorList>
    </citation>
    <scope>NUCLEOTIDE SEQUENCE [LARGE SCALE GENOMIC DNA]</scope>
</reference>
<evidence type="ECO:0000256" key="3">
    <source>
        <dbReference type="ARBA" id="ARBA00022771"/>
    </source>
</evidence>
<evidence type="ECO:0000256" key="5">
    <source>
        <dbReference type="ARBA" id="ARBA00023015"/>
    </source>
</evidence>
<dbReference type="Gene3D" id="3.30.160.60">
    <property type="entry name" value="Classic Zinc Finger"/>
    <property type="match status" value="4"/>
</dbReference>
<organism evidence="10 11">
    <name type="scientific">Abeliophyllum distichum</name>
    <dbReference type="NCBI Taxonomy" id="126358"/>
    <lineage>
        <taxon>Eukaryota</taxon>
        <taxon>Viridiplantae</taxon>
        <taxon>Streptophyta</taxon>
        <taxon>Embryophyta</taxon>
        <taxon>Tracheophyta</taxon>
        <taxon>Spermatophyta</taxon>
        <taxon>Magnoliopsida</taxon>
        <taxon>eudicotyledons</taxon>
        <taxon>Gunneridae</taxon>
        <taxon>Pentapetalae</taxon>
        <taxon>asterids</taxon>
        <taxon>lamiids</taxon>
        <taxon>Lamiales</taxon>
        <taxon>Oleaceae</taxon>
        <taxon>Forsythieae</taxon>
        <taxon>Abeliophyllum</taxon>
    </lineage>
</organism>
<keyword evidence="5" id="KW-0805">Transcription regulation</keyword>
<comment type="subcellular location">
    <subcellularLocation>
        <location evidence="1">Nucleus</location>
    </subcellularLocation>
</comment>
<comment type="caution">
    <text evidence="10">The sequence shown here is derived from an EMBL/GenBank/DDBJ whole genome shotgun (WGS) entry which is preliminary data.</text>
</comment>
<keyword evidence="4" id="KW-0862">Zinc</keyword>
<dbReference type="Pfam" id="PF00096">
    <property type="entry name" value="zf-C2H2"/>
    <property type="match status" value="4"/>
</dbReference>